<gene>
    <name evidence="1" type="ORF">LEP1GSC115_4861</name>
</gene>
<sequence>MIGWTVSSQIQRLRDSKKTLKLVGGYHISLLSNEVRRHSKRLFSWSFQALENIEEQKAIQSLKF</sequence>
<evidence type="ECO:0000313" key="1">
    <source>
        <dbReference type="EMBL" id="EMY24489.1"/>
    </source>
</evidence>
<name>N1ULC3_LEPIR</name>
<reference evidence="1 2" key="1">
    <citation type="submission" date="2013-02" db="EMBL/GenBank/DDBJ databases">
        <authorList>
            <person name="Harkins D.M."/>
            <person name="Durkin A.S."/>
            <person name="Brinkac L.M."/>
            <person name="Haft D.H."/>
            <person name="Selengut J.D."/>
            <person name="Sanka R."/>
            <person name="DePew J."/>
            <person name="Purushe J."/>
            <person name="Picardeau M."/>
            <person name="Werts C."/>
            <person name="Goarant C."/>
            <person name="Vinetz J.M."/>
            <person name="Sutton G.G."/>
            <person name="Nierman W.C."/>
            <person name="Fouts D.E."/>
        </authorList>
    </citation>
    <scope>NUCLEOTIDE SEQUENCE [LARGE SCALE GENOMIC DNA]</scope>
    <source>
        <strain evidence="1 2">200703203</strain>
    </source>
</reference>
<dbReference type="EMBL" id="AHNY02000191">
    <property type="protein sequence ID" value="EMY24489.1"/>
    <property type="molecule type" value="Genomic_DNA"/>
</dbReference>
<proteinExistence type="predicted"/>
<comment type="caution">
    <text evidence="1">The sequence shown here is derived from an EMBL/GenBank/DDBJ whole genome shotgun (WGS) entry which is preliminary data.</text>
</comment>
<dbReference type="Proteomes" id="UP000012220">
    <property type="component" value="Unassembled WGS sequence"/>
</dbReference>
<organism evidence="1 2">
    <name type="scientific">Leptospira interrogans serovar Australis str. 200703203</name>
    <dbReference type="NCBI Taxonomy" id="1085541"/>
    <lineage>
        <taxon>Bacteria</taxon>
        <taxon>Pseudomonadati</taxon>
        <taxon>Spirochaetota</taxon>
        <taxon>Spirochaetia</taxon>
        <taxon>Leptospirales</taxon>
        <taxon>Leptospiraceae</taxon>
        <taxon>Leptospira</taxon>
    </lineage>
</organism>
<protein>
    <submittedName>
        <fullName evidence="1">Uncharacterized protein</fullName>
    </submittedName>
</protein>
<dbReference type="BioCyc" id="LINT1085541:G11IQ-3026-MONOMER"/>
<accession>N1ULC3</accession>
<dbReference type="AlphaFoldDB" id="N1ULC3"/>
<evidence type="ECO:0000313" key="2">
    <source>
        <dbReference type="Proteomes" id="UP000012220"/>
    </source>
</evidence>